<dbReference type="STRING" id="288004.AL038_11255"/>
<organism evidence="2 3">
    <name type="scientific">Beggiatoa leptomitoformis</name>
    <dbReference type="NCBI Taxonomy" id="288004"/>
    <lineage>
        <taxon>Bacteria</taxon>
        <taxon>Pseudomonadati</taxon>
        <taxon>Pseudomonadota</taxon>
        <taxon>Gammaproteobacteria</taxon>
        <taxon>Thiotrichales</taxon>
        <taxon>Thiotrichaceae</taxon>
        <taxon>Beggiatoa</taxon>
    </lineage>
</organism>
<reference evidence="3" key="1">
    <citation type="submission" date="2016-12" db="EMBL/GenBank/DDBJ databases">
        <title>Complete Genome Sequence of Beggiatoa leptomitiformis D-401.</title>
        <authorList>
            <person name="Fomenkov A."/>
            <person name="Vincze T."/>
            <person name="Grabovich M."/>
            <person name="Anton B.P."/>
            <person name="Dubinina G."/>
            <person name="Orlova M."/>
            <person name="Belousova E."/>
            <person name="Roberts R.J."/>
        </authorList>
    </citation>
    <scope>NUCLEOTIDE SEQUENCE [LARGE SCALE GENOMIC DNA]</scope>
    <source>
        <strain evidence="3">D-401</strain>
    </source>
</reference>
<sequence length="135" mass="15861">MVTKIGKKIVMSERNSIRKHLFLYLDVFDKTNNQLLGYLGDISEQGLMFISQTQIMPDQLLNIRIELPENLQEMNKMCIDAQVKTRWTEPNINPQLNCIGCQFIDLDAEYIPVIQQITELLTFDEDFEIKRVRRP</sequence>
<dbReference type="AlphaFoldDB" id="A0A2N9YGJ6"/>
<dbReference type="Proteomes" id="UP000234271">
    <property type="component" value="Chromosome"/>
</dbReference>
<evidence type="ECO:0000259" key="1">
    <source>
        <dbReference type="Pfam" id="PF07238"/>
    </source>
</evidence>
<dbReference type="Gene3D" id="2.40.10.220">
    <property type="entry name" value="predicted glycosyltransferase like domains"/>
    <property type="match status" value="1"/>
</dbReference>
<gene>
    <name evidence="2" type="ORF">BLE401_13015</name>
</gene>
<dbReference type="Pfam" id="PF07238">
    <property type="entry name" value="PilZ"/>
    <property type="match status" value="1"/>
</dbReference>
<name>A0A2N9YGJ6_9GAMM</name>
<dbReference type="GO" id="GO:0035438">
    <property type="term" value="F:cyclic-di-GMP binding"/>
    <property type="evidence" value="ECO:0007669"/>
    <property type="project" value="InterPro"/>
</dbReference>
<accession>A0A2N9YGJ6</accession>
<dbReference type="InterPro" id="IPR009875">
    <property type="entry name" value="PilZ_domain"/>
</dbReference>
<dbReference type="EMBL" id="CP018889">
    <property type="protein sequence ID" value="AUI69519.2"/>
    <property type="molecule type" value="Genomic_DNA"/>
</dbReference>
<keyword evidence="3" id="KW-1185">Reference proteome</keyword>
<proteinExistence type="predicted"/>
<evidence type="ECO:0000313" key="2">
    <source>
        <dbReference type="EMBL" id="AUI69519.2"/>
    </source>
</evidence>
<protein>
    <recommendedName>
        <fullName evidence="1">PilZ domain-containing protein</fullName>
    </recommendedName>
</protein>
<feature type="domain" description="PilZ" evidence="1">
    <location>
        <begin position="28"/>
        <end position="116"/>
    </location>
</feature>
<dbReference type="SUPFAM" id="SSF141371">
    <property type="entry name" value="PilZ domain-like"/>
    <property type="match status" value="1"/>
</dbReference>
<evidence type="ECO:0000313" key="3">
    <source>
        <dbReference type="Proteomes" id="UP000234271"/>
    </source>
</evidence>